<dbReference type="Proteomes" id="UP000799755">
    <property type="component" value="Unassembled WGS sequence"/>
</dbReference>
<reference evidence="1" key="1">
    <citation type="journal article" date="2020" name="Stud. Mycol.">
        <title>101 Dothideomycetes genomes: a test case for predicting lifestyles and emergence of pathogens.</title>
        <authorList>
            <person name="Haridas S."/>
            <person name="Albert R."/>
            <person name="Binder M."/>
            <person name="Bloem J."/>
            <person name="Labutti K."/>
            <person name="Salamov A."/>
            <person name="Andreopoulos B."/>
            <person name="Baker S."/>
            <person name="Barry K."/>
            <person name="Bills G."/>
            <person name="Bluhm B."/>
            <person name="Cannon C."/>
            <person name="Castanera R."/>
            <person name="Culley D."/>
            <person name="Daum C."/>
            <person name="Ezra D."/>
            <person name="Gonzalez J."/>
            <person name="Henrissat B."/>
            <person name="Kuo A."/>
            <person name="Liang C."/>
            <person name="Lipzen A."/>
            <person name="Lutzoni F."/>
            <person name="Magnuson J."/>
            <person name="Mondo S."/>
            <person name="Nolan M."/>
            <person name="Ohm R."/>
            <person name="Pangilinan J."/>
            <person name="Park H.-J."/>
            <person name="Ramirez L."/>
            <person name="Alfaro M."/>
            <person name="Sun H."/>
            <person name="Tritt A."/>
            <person name="Yoshinaga Y."/>
            <person name="Zwiers L.-H."/>
            <person name="Turgeon B."/>
            <person name="Goodwin S."/>
            <person name="Spatafora J."/>
            <person name="Crous P."/>
            <person name="Grigoriev I."/>
        </authorList>
    </citation>
    <scope>NUCLEOTIDE SEQUENCE</scope>
    <source>
        <strain evidence="1">ATCC 200398</strain>
    </source>
</reference>
<protein>
    <submittedName>
        <fullName evidence="1">Uncharacterized protein</fullName>
    </submittedName>
</protein>
<organism evidence="1 2">
    <name type="scientific">Lindgomyces ingoldianus</name>
    <dbReference type="NCBI Taxonomy" id="673940"/>
    <lineage>
        <taxon>Eukaryota</taxon>
        <taxon>Fungi</taxon>
        <taxon>Dikarya</taxon>
        <taxon>Ascomycota</taxon>
        <taxon>Pezizomycotina</taxon>
        <taxon>Dothideomycetes</taxon>
        <taxon>Pleosporomycetidae</taxon>
        <taxon>Pleosporales</taxon>
        <taxon>Lindgomycetaceae</taxon>
        <taxon>Lindgomyces</taxon>
    </lineage>
</organism>
<proteinExistence type="predicted"/>
<name>A0ACB6QSZ9_9PLEO</name>
<evidence type="ECO:0000313" key="2">
    <source>
        <dbReference type="Proteomes" id="UP000799755"/>
    </source>
</evidence>
<evidence type="ECO:0000313" key="1">
    <source>
        <dbReference type="EMBL" id="KAF2470114.1"/>
    </source>
</evidence>
<dbReference type="EMBL" id="MU003509">
    <property type="protein sequence ID" value="KAF2470114.1"/>
    <property type="molecule type" value="Genomic_DNA"/>
</dbReference>
<comment type="caution">
    <text evidence="1">The sequence shown here is derived from an EMBL/GenBank/DDBJ whole genome shotgun (WGS) entry which is preliminary data.</text>
</comment>
<sequence>MRLEVPTSDLFDIKARQVFTGRSWELEELLGEMGVPKTAGIATLYVFSRKRSAKRSKESNKRSSDSVIGWAPCRNQGNSTMQRLLCLGSQAPHYPTDITIFISSTPKSPQLANPQRVLPSFKHLLKAKIRFNTRAESSEREAQDPRKRRRARKRFLAMSHRHRHADWSLHLTPEQKGRCCWGNGSFNEDVVFGSCKWFSPSTPRKLVWRLCILLGVFEKPTPIISLFVLLYFGVLSSNYNFSSAKERHRLESIIASSPTHPSTHPSHQRCEAFLSATQDLNPSRPVPCSTLQEASTDSMRGFSHRDIGGLGLIGGSFYNLDRDEDPKREEFRGLRQIDRARLVEGTRVSYEMNNPMRVTSTSHLHLHSSVKAGNRFDLGVSLKAQS</sequence>
<gene>
    <name evidence="1" type="ORF">BDR25DRAFT_355823</name>
</gene>
<accession>A0ACB6QSZ9</accession>
<keyword evidence="2" id="KW-1185">Reference proteome</keyword>